<keyword evidence="1" id="KW-0812">Transmembrane</keyword>
<protein>
    <submittedName>
        <fullName evidence="2">PIR Superfamily Protein</fullName>
    </submittedName>
</protein>
<evidence type="ECO:0000313" key="2">
    <source>
        <dbReference type="EMBL" id="SBS90927.1"/>
    </source>
</evidence>
<evidence type="ECO:0000256" key="1">
    <source>
        <dbReference type="SAM" id="Phobius"/>
    </source>
</evidence>
<dbReference type="Proteomes" id="UP000078560">
    <property type="component" value="Unassembled WGS sequence"/>
</dbReference>
<dbReference type="EMBL" id="FLQU01001010">
    <property type="protein sequence ID" value="SBS90927.1"/>
    <property type="molecule type" value="Genomic_DNA"/>
</dbReference>
<sequence length="302" mass="35552">MSYRLGEEVYCSAEEYKTHDTLIKNYRSDNSGYCESCIIGISDSAKRSKILEDFSKLKRYLINYKSGCNQLNNTRCCSYINFWLNNELRENELNEINFDSYKKFINFDQELLEKRMCVYDIYYLNDDRFKKTKELYYLYDQYNMFITYKDKNNEIACAYAKSCVEKYNDMISKYTYYDSGNLLSELKSTKDLFEKDGLLSMEKCEYSIPPLKPLPPKVNLSLSLSSLVPIPFLAAIVGILPILLLVYKFTPLGSQLHNLIKNNTTILNSFIEENHEPMQFTQRNNRNSENRSYTIAYNSTDY</sequence>
<gene>
    <name evidence="2" type="ORF">POVCU2_0064490</name>
</gene>
<dbReference type="AlphaFoldDB" id="A0A1A8WDG2"/>
<organism evidence="2 3">
    <name type="scientific">Plasmodium ovale curtisi</name>
    <dbReference type="NCBI Taxonomy" id="864141"/>
    <lineage>
        <taxon>Eukaryota</taxon>
        <taxon>Sar</taxon>
        <taxon>Alveolata</taxon>
        <taxon>Apicomplexa</taxon>
        <taxon>Aconoidasida</taxon>
        <taxon>Haemosporida</taxon>
        <taxon>Plasmodiidae</taxon>
        <taxon>Plasmodium</taxon>
        <taxon>Plasmodium (Plasmodium)</taxon>
    </lineage>
</organism>
<dbReference type="Pfam" id="PF05795">
    <property type="entry name" value="Plasmodium_Vir"/>
    <property type="match status" value="2"/>
</dbReference>
<proteinExistence type="predicted"/>
<name>A0A1A8WDG2_PLAOA</name>
<feature type="transmembrane region" description="Helical" evidence="1">
    <location>
        <begin position="227"/>
        <end position="247"/>
    </location>
</feature>
<accession>A0A1A8WDG2</accession>
<reference evidence="3" key="1">
    <citation type="submission" date="2016-05" db="EMBL/GenBank/DDBJ databases">
        <authorList>
            <person name="Naeem Raeece"/>
        </authorList>
    </citation>
    <scope>NUCLEOTIDE SEQUENCE [LARGE SCALE GENOMIC DNA]</scope>
</reference>
<keyword evidence="1" id="KW-0472">Membrane</keyword>
<evidence type="ECO:0000313" key="3">
    <source>
        <dbReference type="Proteomes" id="UP000078560"/>
    </source>
</evidence>
<dbReference type="InterPro" id="IPR008780">
    <property type="entry name" value="Plasmodium_Vir"/>
</dbReference>
<keyword evidence="1" id="KW-1133">Transmembrane helix</keyword>